<evidence type="ECO:0000256" key="5">
    <source>
        <dbReference type="ARBA" id="ARBA00022824"/>
    </source>
</evidence>
<dbReference type="InterPro" id="IPR019383">
    <property type="entry name" value="Golgin_A_7/ERF4"/>
</dbReference>
<dbReference type="AlphaFoldDB" id="A0A6G1S9A3"/>
<evidence type="ECO:0000313" key="8">
    <source>
        <dbReference type="EMBL" id="MDE46510.1"/>
    </source>
</evidence>
<evidence type="ECO:0000256" key="4">
    <source>
        <dbReference type="ARBA" id="ARBA00018463"/>
    </source>
</evidence>
<feature type="domain" description="Golgin subfamily A member 7/ERF4" evidence="7">
    <location>
        <begin position="14"/>
        <end position="122"/>
    </location>
</feature>
<dbReference type="GO" id="GO:0006612">
    <property type="term" value="P:protein targeting to membrane"/>
    <property type="evidence" value="ECO:0007669"/>
    <property type="project" value="TreeGrafter"/>
</dbReference>
<proteinExistence type="inferred from homology"/>
<protein>
    <recommendedName>
        <fullName evidence="4">Ras modification protein ERF4</fullName>
    </recommendedName>
</protein>
<evidence type="ECO:0000256" key="1">
    <source>
        <dbReference type="ARBA" id="ARBA00004406"/>
    </source>
</evidence>
<evidence type="ECO:0000259" key="7">
    <source>
        <dbReference type="Pfam" id="PF10256"/>
    </source>
</evidence>
<evidence type="ECO:0000256" key="6">
    <source>
        <dbReference type="ARBA" id="ARBA00023136"/>
    </source>
</evidence>
<comment type="subunit">
    <text evidence="3">Interacts with ERF2.</text>
</comment>
<organism evidence="8">
    <name type="scientific">Aceria tosichella</name>
    <name type="common">wheat curl mite</name>
    <dbReference type="NCBI Taxonomy" id="561515"/>
    <lineage>
        <taxon>Eukaryota</taxon>
        <taxon>Metazoa</taxon>
        <taxon>Ecdysozoa</taxon>
        <taxon>Arthropoda</taxon>
        <taxon>Chelicerata</taxon>
        <taxon>Arachnida</taxon>
        <taxon>Acari</taxon>
        <taxon>Acariformes</taxon>
        <taxon>Trombidiformes</taxon>
        <taxon>Prostigmata</taxon>
        <taxon>Eupodina</taxon>
        <taxon>Eriophyoidea</taxon>
        <taxon>Eriophyidae</taxon>
        <taxon>Eriophyinae</taxon>
        <taxon>Aceriini</taxon>
        <taxon>Aceria</taxon>
    </lineage>
</organism>
<dbReference type="EMBL" id="GGYP01001739">
    <property type="protein sequence ID" value="MDE46510.1"/>
    <property type="molecule type" value="Transcribed_RNA"/>
</dbReference>
<keyword evidence="5" id="KW-0256">Endoplasmic reticulum</keyword>
<keyword evidence="6" id="KW-0472">Membrane</keyword>
<dbReference type="Pfam" id="PF10256">
    <property type="entry name" value="Erf4"/>
    <property type="match status" value="1"/>
</dbReference>
<name>A0A6G1S9A3_9ACAR</name>
<comment type="subcellular location">
    <subcellularLocation>
        <location evidence="1">Endoplasmic reticulum membrane</location>
        <topology evidence="1">Peripheral membrane protein</topology>
    </subcellularLocation>
</comment>
<accession>A0A6G1S9A3</accession>
<dbReference type="PANTHER" id="PTHR13254">
    <property type="entry name" value="GOLGI AUTOANTIGEN, GOLGIN SUBFAMILY A, 7"/>
    <property type="match status" value="1"/>
</dbReference>
<gene>
    <name evidence="8" type="primary">GOLGA7</name>
    <name evidence="8" type="ORF">g.8566</name>
</gene>
<dbReference type="GO" id="GO:0005789">
    <property type="term" value="C:endoplasmic reticulum membrane"/>
    <property type="evidence" value="ECO:0007669"/>
    <property type="project" value="UniProtKB-SubCell"/>
</dbReference>
<dbReference type="PANTHER" id="PTHR13254:SF0">
    <property type="entry name" value="GOLGIN SUBFAMILY A MEMBER 7_ERF4 DOMAIN-CONTAINING PROTEIN"/>
    <property type="match status" value="1"/>
</dbReference>
<evidence type="ECO:0000256" key="2">
    <source>
        <dbReference type="ARBA" id="ARBA00007732"/>
    </source>
</evidence>
<evidence type="ECO:0000256" key="3">
    <source>
        <dbReference type="ARBA" id="ARBA00011396"/>
    </source>
</evidence>
<dbReference type="InterPro" id="IPR051371">
    <property type="entry name" value="Ras_palmitoyltransferase"/>
</dbReference>
<sequence length="132" mass="15705">MECTNLTHLYIKKVFIQRDYRKGTKIRFETTMPSELENYISQAEFARFIESLNDIYFDAEKLKFCEGCMACLTAYLLYCCIETHKQKCMRKAAEFIENQNEIWKDRGVTVFDPMTRGFRILEIQVQSNSRPQ</sequence>
<dbReference type="GO" id="GO:0002178">
    <property type="term" value="C:palmitoyltransferase complex"/>
    <property type="evidence" value="ECO:0007669"/>
    <property type="project" value="TreeGrafter"/>
</dbReference>
<comment type="similarity">
    <text evidence="2">Belongs to the ERF4 family.</text>
</comment>
<reference evidence="8" key="1">
    <citation type="submission" date="2018-10" db="EMBL/GenBank/DDBJ databases">
        <title>Transcriptome assembly of Aceria tosichella (Wheat curl mite) Type 2.</title>
        <authorList>
            <person name="Scully E.D."/>
            <person name="Geib S.M."/>
            <person name="Palmer N.A."/>
            <person name="Gupta A.K."/>
            <person name="Sarath G."/>
            <person name="Tatineni S."/>
        </authorList>
    </citation>
    <scope>NUCLEOTIDE SEQUENCE</scope>
    <source>
        <strain evidence="8">LincolnNE</strain>
    </source>
</reference>